<feature type="compositionally biased region" description="Polar residues" evidence="1">
    <location>
        <begin position="698"/>
        <end position="709"/>
    </location>
</feature>
<proteinExistence type="predicted"/>
<dbReference type="PROSITE" id="PS50013">
    <property type="entry name" value="CHROMO_2"/>
    <property type="match status" value="1"/>
</dbReference>
<evidence type="ECO:0000313" key="3">
    <source>
        <dbReference type="EMBL" id="KDR65118.1"/>
    </source>
</evidence>
<feature type="region of interest" description="Disordered" evidence="1">
    <location>
        <begin position="1190"/>
        <end position="1210"/>
    </location>
</feature>
<accession>A0A067SEC8</accession>
<gene>
    <name evidence="3" type="ORF">GALMADRAFT_148972</name>
</gene>
<evidence type="ECO:0000313" key="4">
    <source>
        <dbReference type="Proteomes" id="UP000027222"/>
    </source>
</evidence>
<dbReference type="InterPro" id="IPR016197">
    <property type="entry name" value="Chromo-like_dom_sf"/>
</dbReference>
<feature type="compositionally biased region" description="Polar residues" evidence="1">
    <location>
        <begin position="626"/>
        <end position="639"/>
    </location>
</feature>
<feature type="region of interest" description="Disordered" evidence="1">
    <location>
        <begin position="616"/>
        <end position="723"/>
    </location>
</feature>
<evidence type="ECO:0000259" key="2">
    <source>
        <dbReference type="PROSITE" id="PS50013"/>
    </source>
</evidence>
<keyword evidence="4" id="KW-1185">Reference proteome</keyword>
<organism evidence="3 4">
    <name type="scientific">Galerina marginata (strain CBS 339.88)</name>
    <dbReference type="NCBI Taxonomy" id="685588"/>
    <lineage>
        <taxon>Eukaryota</taxon>
        <taxon>Fungi</taxon>
        <taxon>Dikarya</taxon>
        <taxon>Basidiomycota</taxon>
        <taxon>Agaricomycotina</taxon>
        <taxon>Agaricomycetes</taxon>
        <taxon>Agaricomycetidae</taxon>
        <taxon>Agaricales</taxon>
        <taxon>Agaricineae</taxon>
        <taxon>Strophariaceae</taxon>
        <taxon>Galerina</taxon>
    </lineage>
</organism>
<evidence type="ECO:0000256" key="1">
    <source>
        <dbReference type="SAM" id="MobiDB-lite"/>
    </source>
</evidence>
<dbReference type="Proteomes" id="UP000027222">
    <property type="component" value="Unassembled WGS sequence"/>
</dbReference>
<feature type="compositionally biased region" description="Polar residues" evidence="1">
    <location>
        <begin position="649"/>
        <end position="668"/>
    </location>
</feature>
<dbReference type="EMBL" id="KL142516">
    <property type="protein sequence ID" value="KDR65118.1"/>
    <property type="molecule type" value="Genomic_DNA"/>
</dbReference>
<reference evidence="4" key="1">
    <citation type="journal article" date="2014" name="Proc. Natl. Acad. Sci. U.S.A.">
        <title>Extensive sampling of basidiomycete genomes demonstrates inadequacy of the white-rot/brown-rot paradigm for wood decay fungi.</title>
        <authorList>
            <person name="Riley R."/>
            <person name="Salamov A.A."/>
            <person name="Brown D.W."/>
            <person name="Nagy L.G."/>
            <person name="Floudas D."/>
            <person name="Held B.W."/>
            <person name="Levasseur A."/>
            <person name="Lombard V."/>
            <person name="Morin E."/>
            <person name="Otillar R."/>
            <person name="Lindquist E.A."/>
            <person name="Sun H."/>
            <person name="LaButti K.M."/>
            <person name="Schmutz J."/>
            <person name="Jabbour D."/>
            <person name="Luo H."/>
            <person name="Baker S.E."/>
            <person name="Pisabarro A.G."/>
            <person name="Walton J.D."/>
            <person name="Blanchette R.A."/>
            <person name="Henrissat B."/>
            <person name="Martin F."/>
            <person name="Cullen D."/>
            <person name="Hibbett D.S."/>
            <person name="Grigoriev I.V."/>
        </authorList>
    </citation>
    <scope>NUCLEOTIDE SEQUENCE [LARGE SCALE GENOMIC DNA]</scope>
    <source>
        <strain evidence="4">CBS 339.88</strain>
    </source>
</reference>
<dbReference type="GO" id="GO:0006338">
    <property type="term" value="P:chromatin remodeling"/>
    <property type="evidence" value="ECO:0007669"/>
    <property type="project" value="UniProtKB-ARBA"/>
</dbReference>
<sequence>THLTAPTPAAPPDGDYYPLAPDSGYELVADARYKRGYVYVADYNVSKENVEVHGKLLEKVTTPPNVEPNLIGGSFVASPIPGMVQMVPGIPFVFAYHGDRDRLHTVGCVQTLESLSHYPDYPDILRESVKLAKLTWGCPTHSETPEISPIYELPGMKENDRSAKRTDFHEHVHDGSYNLANTVMKGEGLGTFLPAVQANTPTAMSQIATVLTVLHSLFRLIMPKCLSKFEQEITDFHSEFNNVITFGGLEPGGVGAQMNVSALGKLLAFFIGRVQGGWHGDVSDNICRWTLFVLLLRVGPDGDPGPFCLARCGLYIREKNVWIVFLVFKGSDLHSGFAPKEDPQAHKRWVDENLSAAWNVAGPQNRVGYVSYIGGIPSDRLGSMNITPPTLFGNYGSSQVHKYKQKTFAMHGHNILGGIPAYAERMGREIMADFWNSLQFCDLELDQDIDELMSKILFKDPQTNSLVRLGPLPLNPQRDREVIERYLSLYAWHKREAALFHVNIPKARLLANKNKRVQPGGSKITQDVDLWSYRRQAATQPEVGTEVAPMQPLQIEKVLGKAVKGGKLHYVVQIKGEESSVEIEEDSPRIKGNSILLAYMRSDMLSTVPDHPALGLLSSDPPVSLTLEQNSTEQNSTEETCSRVEADQTAKSSTHASTVALSVSNEAVQSKESRELRNIKPLPKTKNTPAPKLPMPRNTPSKQGTGNPTKTEKRKTRNSDLPDSYEVEDILGHRQDDQGVWMWEIKWKGYNETQWTKELDLDGCIETLAEYNAKHGIHPNDIAGPKKKPRLAIVSGAVTLAHNLTNLSNLLSPIMLNKEVVDLEQTYAALRSRDFYRSDNTGSMVQLWAAQQYRNSFLNRILALLPKDSMLAPAIQFQLVQNVTEVIPQMEASIQKLDIIKRSFRYETCCALVRVFEWYSDVGPTTSETLMQIHRTHGYLFLLKEAPQFAKLVDHIVQYVYRLSILKYSEPGVKLPMGKRNKKAISPVKQAVYQPDFGLLLEQDLERISRIPANFYGLRNSTSDVLVKLPPIKDKDLGYGSDALYSAASYCLQELWSAEIIIPKLRKLDESLSGGKTKNFDSQHVYQRSITRAAILWCIADACGTDGIFASSRMDQFLQSPAIIFEQPLSRERKFAPEVLKQRDIVLEPLFNWIRSHLAEHSTVAADAKQLSSLADRQILELFLGKRNSDDDPAMQKLNPGRSTTNGTKDVAPVLQPVTFEVVVHQDHKEGIRLGELALIIREALNQERGQQPADEILNRVLNGYHATRSTSTRSNPDHTNPIRQNLEAASLLRTHLPGELLTSQNGLSNLLSWMGTGQGFKTRSFLNSFTHDEQFFSSNLEEMIEIFQAVVAQNALIVSRYPGHPRPQDLPGIIPVDDMLVWGQPNHLLSSAPTKEKIGSYVIKFTLREKFAPYWSKAVQNAWVAFLGDMLDKDPMTYPGPRRAWRDVRSLLDNLNITGFGSGLTPFQLANHLVALKIVDPPSVIDVADWIHKHPKLGAFRGLEDLGFSVSKKT</sequence>
<dbReference type="HOGENOM" id="CLU_248031_0_0_1"/>
<feature type="compositionally biased region" description="Basic and acidic residues" evidence="1">
    <location>
        <begin position="669"/>
        <end position="678"/>
    </location>
</feature>
<dbReference type="OrthoDB" id="3032681at2759"/>
<dbReference type="InterPro" id="IPR000953">
    <property type="entry name" value="Chromo/chromo_shadow_dom"/>
</dbReference>
<feature type="domain" description="Chromo" evidence="2">
    <location>
        <begin position="725"/>
        <end position="783"/>
    </location>
</feature>
<dbReference type="CDD" id="cd00024">
    <property type="entry name" value="CD_CSD"/>
    <property type="match status" value="1"/>
</dbReference>
<dbReference type="SUPFAM" id="SSF54160">
    <property type="entry name" value="Chromo domain-like"/>
    <property type="match status" value="1"/>
</dbReference>
<dbReference type="Gene3D" id="2.40.50.40">
    <property type="match status" value="1"/>
</dbReference>
<dbReference type="SMART" id="SM00298">
    <property type="entry name" value="CHROMO"/>
    <property type="match status" value="1"/>
</dbReference>
<protein>
    <recommendedName>
        <fullName evidence="2">Chromo domain-containing protein</fullName>
    </recommendedName>
</protein>
<feature type="non-terminal residue" evidence="3">
    <location>
        <position position="1"/>
    </location>
</feature>
<name>A0A067SEC8_GALM3</name>